<evidence type="ECO:0000256" key="1">
    <source>
        <dbReference type="SAM" id="MobiDB-lite"/>
    </source>
</evidence>
<comment type="caution">
    <text evidence="2">The sequence shown here is derived from an EMBL/GenBank/DDBJ whole genome shotgun (WGS) entry which is preliminary data.</text>
</comment>
<accession>B7X5A2</accession>
<feature type="region of interest" description="Disordered" evidence="1">
    <location>
        <begin position="147"/>
        <end position="189"/>
    </location>
</feature>
<dbReference type="AlphaFoldDB" id="B7X5A2"/>
<sequence length="189" mass="20621">MPVTSHAAEDGSRPVSRGTFFCFATGSPAESKYPKKRRPDHLRPCASLRQTAASQFTMQRCPTAALPAARTACRRRRHTSECGRPASVVEKPASGALKIAIAPTSFPKKLSRIRSRPFCPRCPQAQPKGRGQRGTTLCLLSCRGKQGGWRAETRPPTLAKTGQAGHWLDRPSPPRPINTTWASPAPSRR</sequence>
<dbReference type="Proteomes" id="UP000003039">
    <property type="component" value="Unassembled WGS sequence"/>
</dbReference>
<organism evidence="2 3">
    <name type="scientific">Comamonas testosteroni (strain DSM 14576 / KF-1)</name>
    <name type="common">Pseudomonas testosteroni</name>
    <dbReference type="NCBI Taxonomy" id="399795"/>
    <lineage>
        <taxon>Bacteria</taxon>
        <taxon>Pseudomonadati</taxon>
        <taxon>Pseudomonadota</taxon>
        <taxon>Betaproteobacteria</taxon>
        <taxon>Burkholderiales</taxon>
        <taxon>Comamonadaceae</taxon>
        <taxon>Comamonas</taxon>
    </lineage>
</organism>
<dbReference type="EMBL" id="AAUJ02000001">
    <property type="protein sequence ID" value="EED66894.1"/>
    <property type="molecule type" value="Genomic_DNA"/>
</dbReference>
<name>B7X5A2_COMTK</name>
<gene>
    <name evidence="2" type="ORF">CtesDRAFT_PD1840</name>
</gene>
<evidence type="ECO:0000313" key="3">
    <source>
        <dbReference type="Proteomes" id="UP000003039"/>
    </source>
</evidence>
<proteinExistence type="predicted"/>
<protein>
    <submittedName>
        <fullName evidence="2">Uncharacterized protein</fullName>
    </submittedName>
</protein>
<reference evidence="2 3" key="1">
    <citation type="journal article" date="2004" name="Appl. Environ. Microbiol.">
        <title>Mineralization of individual congeners of linear alkylbenzenesulfonate by defined pairs of heterotrophic bacteria.</title>
        <authorList>
            <person name="Schleheck D."/>
            <person name="Knepper T.P."/>
            <person name="Fischer K."/>
            <person name="Cook A.M."/>
        </authorList>
    </citation>
    <scope>NUCLEOTIDE SEQUENCE [LARGE SCALE GENOMIC DNA]</scope>
    <source>
        <strain evidence="3">DSM 14576 / KF-1</strain>
    </source>
</reference>
<evidence type="ECO:0000313" key="2">
    <source>
        <dbReference type="EMBL" id="EED66894.1"/>
    </source>
</evidence>